<evidence type="ECO:0000256" key="3">
    <source>
        <dbReference type="ARBA" id="ARBA00022692"/>
    </source>
</evidence>
<evidence type="ECO:0000256" key="8">
    <source>
        <dbReference type="SAM" id="MobiDB-lite"/>
    </source>
</evidence>
<dbReference type="Pfam" id="PF02416">
    <property type="entry name" value="TatA_B_E"/>
    <property type="match status" value="1"/>
</dbReference>
<keyword evidence="6" id="KW-0811">Translocation</keyword>
<reference evidence="9 10" key="1">
    <citation type="submission" date="2023-03" db="EMBL/GenBank/DDBJ databases">
        <title>Paludisphaera mucosa sp. nov. a novel planctomycete from northern fen.</title>
        <authorList>
            <person name="Ivanova A."/>
        </authorList>
    </citation>
    <scope>NUCLEOTIDE SEQUENCE [LARGE SCALE GENOMIC DNA]</scope>
    <source>
        <strain evidence="9 10">Pla2</strain>
    </source>
</reference>
<proteinExistence type="predicted"/>
<dbReference type="PANTHER" id="PTHR42982">
    <property type="entry name" value="SEC-INDEPENDENT PROTEIN TRANSLOCASE PROTEIN TATA"/>
    <property type="match status" value="1"/>
</dbReference>
<organism evidence="9 10">
    <name type="scientific">Paludisphaera mucosa</name>
    <dbReference type="NCBI Taxonomy" id="3030827"/>
    <lineage>
        <taxon>Bacteria</taxon>
        <taxon>Pseudomonadati</taxon>
        <taxon>Planctomycetota</taxon>
        <taxon>Planctomycetia</taxon>
        <taxon>Isosphaerales</taxon>
        <taxon>Isosphaeraceae</taxon>
        <taxon>Paludisphaera</taxon>
    </lineage>
</organism>
<comment type="subcellular location">
    <subcellularLocation>
        <location evidence="1">Membrane</location>
        <topology evidence="1">Single-pass membrane protein</topology>
    </subcellularLocation>
</comment>
<evidence type="ECO:0000256" key="4">
    <source>
        <dbReference type="ARBA" id="ARBA00022927"/>
    </source>
</evidence>
<dbReference type="PANTHER" id="PTHR42982:SF1">
    <property type="entry name" value="SEC-INDEPENDENT PROTEIN TRANSLOCASE PROTEIN TATA"/>
    <property type="match status" value="1"/>
</dbReference>
<name>A0ABT6FHY6_9BACT</name>
<gene>
    <name evidence="9" type="ORF">PZE19_25625</name>
</gene>
<protein>
    <submittedName>
        <fullName evidence="9">Twin-arginine translocase TatA/TatE family subunit</fullName>
    </submittedName>
</protein>
<keyword evidence="10" id="KW-1185">Reference proteome</keyword>
<evidence type="ECO:0000256" key="6">
    <source>
        <dbReference type="ARBA" id="ARBA00023010"/>
    </source>
</evidence>
<dbReference type="Proteomes" id="UP001216907">
    <property type="component" value="Unassembled WGS sequence"/>
</dbReference>
<dbReference type="RefSeq" id="WP_277863447.1">
    <property type="nucleotide sequence ID" value="NZ_JARRAG010000002.1"/>
</dbReference>
<sequence length="110" mass="11431">MLPNLGPMEMMIVMGLAVLLFGKRLPEVGRSLGKGIVEFKKGLNEVTSGLDDSSSSISSYTSPYQAPKPTTTYEPARASATPADESIPKFEIPGAVSTTAAAETTPPASA</sequence>
<evidence type="ECO:0000256" key="2">
    <source>
        <dbReference type="ARBA" id="ARBA00022448"/>
    </source>
</evidence>
<evidence type="ECO:0000313" key="10">
    <source>
        <dbReference type="Proteomes" id="UP001216907"/>
    </source>
</evidence>
<keyword evidence="2" id="KW-0813">Transport</keyword>
<keyword evidence="7" id="KW-0472">Membrane</keyword>
<comment type="caution">
    <text evidence="9">The sequence shown here is derived from an EMBL/GenBank/DDBJ whole genome shotgun (WGS) entry which is preliminary data.</text>
</comment>
<dbReference type="InterPro" id="IPR003369">
    <property type="entry name" value="TatA/B/E"/>
</dbReference>
<accession>A0ABT6FHY6</accession>
<feature type="compositionally biased region" description="Low complexity" evidence="8">
    <location>
        <begin position="53"/>
        <end position="62"/>
    </location>
</feature>
<dbReference type="Gene3D" id="1.20.5.3310">
    <property type="match status" value="1"/>
</dbReference>
<keyword evidence="3" id="KW-0812">Transmembrane</keyword>
<keyword evidence="4" id="KW-0653">Protein transport</keyword>
<evidence type="ECO:0000256" key="1">
    <source>
        <dbReference type="ARBA" id="ARBA00004167"/>
    </source>
</evidence>
<evidence type="ECO:0000256" key="5">
    <source>
        <dbReference type="ARBA" id="ARBA00022989"/>
    </source>
</evidence>
<evidence type="ECO:0000313" key="9">
    <source>
        <dbReference type="EMBL" id="MDG3007159.1"/>
    </source>
</evidence>
<feature type="region of interest" description="Disordered" evidence="8">
    <location>
        <begin position="47"/>
        <end position="89"/>
    </location>
</feature>
<keyword evidence="5" id="KW-1133">Transmembrane helix</keyword>
<evidence type="ECO:0000256" key="7">
    <source>
        <dbReference type="ARBA" id="ARBA00023136"/>
    </source>
</evidence>
<dbReference type="EMBL" id="JARRAG010000002">
    <property type="protein sequence ID" value="MDG3007159.1"/>
    <property type="molecule type" value="Genomic_DNA"/>
</dbReference>